<comment type="caution">
    <text evidence="3">The sequence shown here is derived from an EMBL/GenBank/DDBJ whole genome shotgun (WGS) entry which is preliminary data.</text>
</comment>
<proteinExistence type="predicted"/>
<sequence length="433" mass="46183">MSLVNDMLRDLDARRREAPTRGLGAEKLVPAAEADARRSRRRSLLAGVVLLCVLATLVATLFLSGGGVSTGSLAPVNVVTDTASEGVEEQTATMARTQAQPELSAQAPGTQVPVARDEDTLNELTARLERLEQQNRALQAQASQAASGEPGSQAAVQTHTLQSQSEQRAQQTVSGADQSRDWSAQQVPLAGQETERGEAGSGLAEQTSVGVAPDLANVVAPSSGANTGSSSRSPRELSFEDRDRQQVQLALQQWSSGQRLTALQTLDSFTFENAEAHRSRETMAKLLLQQGETERALQAVELGLTIAPQFDGYRKVKARVLLGQGAADQALGVLSGNAPSASADTEYHDLLATAYLSAQRYDSAAVSYRMLLQQDESVGRWWYGMGSALEAQGRLADAISAYDRALRSGGLSVTLRQNSQQKLQALRQTVGVN</sequence>
<evidence type="ECO:0000256" key="2">
    <source>
        <dbReference type="SAM" id="Phobius"/>
    </source>
</evidence>
<dbReference type="Gene3D" id="1.25.40.10">
    <property type="entry name" value="Tetratricopeptide repeat domain"/>
    <property type="match status" value="1"/>
</dbReference>
<keyword evidence="2" id="KW-1133">Transmembrane helix</keyword>
<protein>
    <submittedName>
        <fullName evidence="3">Uncharacterized protein</fullName>
    </submittedName>
</protein>
<dbReference type="SMART" id="SM00028">
    <property type="entry name" value="TPR"/>
    <property type="match status" value="3"/>
</dbReference>
<feature type="compositionally biased region" description="Low complexity" evidence="1">
    <location>
        <begin position="136"/>
        <end position="155"/>
    </location>
</feature>
<organism evidence="3">
    <name type="scientific">marine sediment metagenome</name>
    <dbReference type="NCBI Taxonomy" id="412755"/>
    <lineage>
        <taxon>unclassified sequences</taxon>
        <taxon>metagenomes</taxon>
        <taxon>ecological metagenomes</taxon>
    </lineage>
</organism>
<feature type="transmembrane region" description="Helical" evidence="2">
    <location>
        <begin position="44"/>
        <end position="63"/>
    </location>
</feature>
<dbReference type="Pfam" id="PF13432">
    <property type="entry name" value="TPR_16"/>
    <property type="match status" value="1"/>
</dbReference>
<evidence type="ECO:0000313" key="3">
    <source>
        <dbReference type="EMBL" id="KKO12195.1"/>
    </source>
</evidence>
<accession>A0A0F9W763</accession>
<feature type="compositionally biased region" description="Polar residues" evidence="1">
    <location>
        <begin position="96"/>
        <end position="109"/>
    </location>
</feature>
<feature type="compositionally biased region" description="Low complexity" evidence="1">
    <location>
        <begin position="220"/>
        <end position="232"/>
    </location>
</feature>
<feature type="compositionally biased region" description="Polar residues" evidence="1">
    <location>
        <begin position="156"/>
        <end position="186"/>
    </location>
</feature>
<feature type="region of interest" description="Disordered" evidence="1">
    <location>
        <begin position="96"/>
        <end position="115"/>
    </location>
</feature>
<keyword evidence="2" id="KW-0812">Transmembrane</keyword>
<gene>
    <name evidence="3" type="ORF">LCGC14_0002040</name>
</gene>
<dbReference type="InterPro" id="IPR011990">
    <property type="entry name" value="TPR-like_helical_dom_sf"/>
</dbReference>
<keyword evidence="2" id="KW-0472">Membrane</keyword>
<feature type="compositionally biased region" description="Basic and acidic residues" evidence="1">
    <location>
        <begin position="233"/>
        <end position="244"/>
    </location>
</feature>
<reference evidence="3" key="1">
    <citation type="journal article" date="2015" name="Nature">
        <title>Complex archaea that bridge the gap between prokaryotes and eukaryotes.</title>
        <authorList>
            <person name="Spang A."/>
            <person name="Saw J.H."/>
            <person name="Jorgensen S.L."/>
            <person name="Zaremba-Niedzwiedzka K."/>
            <person name="Martijn J."/>
            <person name="Lind A.E."/>
            <person name="van Eijk R."/>
            <person name="Schleper C."/>
            <person name="Guy L."/>
            <person name="Ettema T.J."/>
        </authorList>
    </citation>
    <scope>NUCLEOTIDE SEQUENCE</scope>
</reference>
<dbReference type="AlphaFoldDB" id="A0A0F9W763"/>
<dbReference type="SUPFAM" id="SSF48452">
    <property type="entry name" value="TPR-like"/>
    <property type="match status" value="1"/>
</dbReference>
<dbReference type="EMBL" id="LAZR01000001">
    <property type="protein sequence ID" value="KKO12195.1"/>
    <property type="molecule type" value="Genomic_DNA"/>
</dbReference>
<feature type="region of interest" description="Disordered" evidence="1">
    <location>
        <begin position="136"/>
        <end position="205"/>
    </location>
</feature>
<evidence type="ECO:0000256" key="1">
    <source>
        <dbReference type="SAM" id="MobiDB-lite"/>
    </source>
</evidence>
<feature type="region of interest" description="Disordered" evidence="1">
    <location>
        <begin position="218"/>
        <end position="244"/>
    </location>
</feature>
<dbReference type="InterPro" id="IPR019734">
    <property type="entry name" value="TPR_rpt"/>
</dbReference>
<name>A0A0F9W763_9ZZZZ</name>